<comment type="caution">
    <text evidence="1">The sequence shown here is derived from an EMBL/GenBank/DDBJ whole genome shotgun (WGS) entry which is preliminary data.</text>
</comment>
<dbReference type="Proteomes" id="UP001299235">
    <property type="component" value="Unassembled WGS sequence"/>
</dbReference>
<protein>
    <submittedName>
        <fullName evidence="1">Uncharacterized protein</fullName>
    </submittedName>
</protein>
<gene>
    <name evidence="1" type="ORF">LKD42_12490</name>
</gene>
<dbReference type="RefSeq" id="WP_022118034.1">
    <property type="nucleotide sequence ID" value="NZ_JAJEQE010000053.1"/>
</dbReference>
<organism evidence="1 2">
    <name type="scientific">Hominisplanchenecus faecis</name>
    <dbReference type="NCBI Taxonomy" id="2885351"/>
    <lineage>
        <taxon>Bacteria</taxon>
        <taxon>Bacillati</taxon>
        <taxon>Bacillota</taxon>
        <taxon>Clostridia</taxon>
        <taxon>Lachnospirales</taxon>
        <taxon>Lachnospiraceae</taxon>
        <taxon>Hominisplanchenecus</taxon>
    </lineage>
</organism>
<evidence type="ECO:0000313" key="1">
    <source>
        <dbReference type="EMBL" id="MCC2150046.1"/>
    </source>
</evidence>
<dbReference type="EMBL" id="JAJEQE010000053">
    <property type="protein sequence ID" value="MCC2150046.1"/>
    <property type="molecule type" value="Genomic_DNA"/>
</dbReference>
<proteinExistence type="predicted"/>
<keyword evidence="2" id="KW-1185">Reference proteome</keyword>
<accession>A0ABS8EXW1</accession>
<sequence>MKDWYTEKRVSRSIFGSILEYEYLYLNGELDIDCIYLKKRREHIGTYKVADMEALFPLDAKRFREYRKDKNIKIRDCSAGRRGMRYGMLIPRAEQKDLLIFEPDQGMLLDMQRRSPGKVQFA</sequence>
<evidence type="ECO:0000313" key="2">
    <source>
        <dbReference type="Proteomes" id="UP001299235"/>
    </source>
</evidence>
<name>A0ABS8EXW1_9FIRM</name>
<reference evidence="1 2" key="1">
    <citation type="submission" date="2021-10" db="EMBL/GenBank/DDBJ databases">
        <title>Anaerobic single-cell dispensing facilitates the cultivation of human gut bacteria.</title>
        <authorList>
            <person name="Afrizal A."/>
        </authorList>
    </citation>
    <scope>NUCLEOTIDE SEQUENCE [LARGE SCALE GENOMIC DNA]</scope>
    <source>
        <strain evidence="1 2">CLA-AA-H246</strain>
    </source>
</reference>